<dbReference type="SUPFAM" id="SSF75005">
    <property type="entry name" value="Arabinanase/levansucrase/invertase"/>
    <property type="match status" value="1"/>
</dbReference>
<organism evidence="8 9">
    <name type="scientific">Candidatus Cryptobacteroides merdavium</name>
    <dbReference type="NCBI Taxonomy" id="2840769"/>
    <lineage>
        <taxon>Bacteria</taxon>
        <taxon>Pseudomonadati</taxon>
        <taxon>Bacteroidota</taxon>
        <taxon>Bacteroidia</taxon>
        <taxon>Bacteroidales</taxon>
        <taxon>Candidatus Cryptobacteroides</taxon>
    </lineage>
</organism>
<protein>
    <submittedName>
        <fullName evidence="8">Glycoside hydrolase 43 family protein</fullName>
    </submittedName>
</protein>
<dbReference type="Pfam" id="PF17851">
    <property type="entry name" value="GH43_C2"/>
    <property type="match status" value="1"/>
</dbReference>
<feature type="active site" description="Proton donor" evidence="4">
    <location>
        <position position="232"/>
    </location>
</feature>
<evidence type="ECO:0000313" key="8">
    <source>
        <dbReference type="EMBL" id="MBO8445165.1"/>
    </source>
</evidence>
<feature type="domain" description="Beta-xylosidase C-terminal Concanavalin A-like" evidence="7">
    <location>
        <begin position="359"/>
        <end position="601"/>
    </location>
</feature>
<evidence type="ECO:0000256" key="4">
    <source>
        <dbReference type="PIRSR" id="PIRSR606710-1"/>
    </source>
</evidence>
<gene>
    <name evidence="8" type="ORF">IAC23_05655</name>
</gene>
<dbReference type="GO" id="GO:0005975">
    <property type="term" value="P:carbohydrate metabolic process"/>
    <property type="evidence" value="ECO:0007669"/>
    <property type="project" value="InterPro"/>
</dbReference>
<dbReference type="InterPro" id="IPR013320">
    <property type="entry name" value="ConA-like_dom_sf"/>
</dbReference>
<evidence type="ECO:0000313" key="9">
    <source>
        <dbReference type="Proteomes" id="UP000823619"/>
    </source>
</evidence>
<reference evidence="8" key="2">
    <citation type="journal article" date="2021" name="PeerJ">
        <title>Extensive microbial diversity within the chicken gut microbiome revealed by metagenomics and culture.</title>
        <authorList>
            <person name="Gilroy R."/>
            <person name="Ravi A."/>
            <person name="Getino M."/>
            <person name="Pursley I."/>
            <person name="Horton D.L."/>
            <person name="Alikhan N.F."/>
            <person name="Baker D."/>
            <person name="Gharbi K."/>
            <person name="Hall N."/>
            <person name="Watson M."/>
            <person name="Adriaenssens E.M."/>
            <person name="Foster-Nyarko E."/>
            <person name="Jarju S."/>
            <person name="Secka A."/>
            <person name="Antonio M."/>
            <person name="Oren A."/>
            <person name="Chaudhuri R.R."/>
            <person name="La Ragione R."/>
            <person name="Hildebrand F."/>
            <person name="Pallen M.J."/>
        </authorList>
    </citation>
    <scope>NUCLEOTIDE SEQUENCE</scope>
    <source>
        <strain evidence="8">D5-748</strain>
    </source>
</reference>
<dbReference type="AlphaFoldDB" id="A0A9D9EDU2"/>
<evidence type="ECO:0000256" key="6">
    <source>
        <dbReference type="SAM" id="SignalP"/>
    </source>
</evidence>
<keyword evidence="6" id="KW-0732">Signal</keyword>
<dbReference type="InterPro" id="IPR023296">
    <property type="entry name" value="Glyco_hydro_beta-prop_sf"/>
</dbReference>
<dbReference type="Pfam" id="PF04616">
    <property type="entry name" value="Glyco_hydro_43"/>
    <property type="match status" value="1"/>
</dbReference>
<dbReference type="CDD" id="cd09001">
    <property type="entry name" value="GH43_FsAxh1-like"/>
    <property type="match status" value="1"/>
</dbReference>
<keyword evidence="2 8" id="KW-0378">Hydrolase</keyword>
<dbReference type="PANTHER" id="PTHR42812">
    <property type="entry name" value="BETA-XYLOSIDASE"/>
    <property type="match status" value="1"/>
</dbReference>
<dbReference type="InterPro" id="IPR006710">
    <property type="entry name" value="Glyco_hydro_43"/>
</dbReference>
<dbReference type="Gene3D" id="2.60.120.200">
    <property type="match status" value="1"/>
</dbReference>
<accession>A0A9D9EDU2</accession>
<feature type="signal peptide" evidence="6">
    <location>
        <begin position="1"/>
        <end position="24"/>
    </location>
</feature>
<dbReference type="Gene3D" id="2.115.10.20">
    <property type="entry name" value="Glycosyl hydrolase domain, family 43"/>
    <property type="match status" value="1"/>
</dbReference>
<evidence type="ECO:0000256" key="3">
    <source>
        <dbReference type="ARBA" id="ARBA00023295"/>
    </source>
</evidence>
<feature type="site" description="Important for catalytic activity, responsible for pKa modulation of the active site Glu and correct orientation of both the proton donor and substrate" evidence="5">
    <location>
        <position position="174"/>
    </location>
</feature>
<feature type="chain" id="PRO_5039313771" evidence="6">
    <location>
        <begin position="25"/>
        <end position="603"/>
    </location>
</feature>
<dbReference type="EMBL" id="JADIMO010000069">
    <property type="protein sequence ID" value="MBO8445165.1"/>
    <property type="molecule type" value="Genomic_DNA"/>
</dbReference>
<dbReference type="Proteomes" id="UP000823619">
    <property type="component" value="Unassembled WGS sequence"/>
</dbReference>
<dbReference type="InterPro" id="IPR051795">
    <property type="entry name" value="Glycosyl_Hydrlase_43"/>
</dbReference>
<reference evidence="8" key="1">
    <citation type="submission" date="2020-10" db="EMBL/GenBank/DDBJ databases">
        <authorList>
            <person name="Gilroy R."/>
        </authorList>
    </citation>
    <scope>NUCLEOTIDE SEQUENCE</scope>
    <source>
        <strain evidence="8">D5-748</strain>
    </source>
</reference>
<evidence type="ECO:0000256" key="1">
    <source>
        <dbReference type="ARBA" id="ARBA00009865"/>
    </source>
</evidence>
<comment type="caution">
    <text evidence="8">The sequence shown here is derived from an EMBL/GenBank/DDBJ whole genome shotgun (WGS) entry which is preliminary data.</text>
</comment>
<comment type="similarity">
    <text evidence="1">Belongs to the glycosyl hydrolase 43 family.</text>
</comment>
<evidence type="ECO:0000256" key="5">
    <source>
        <dbReference type="PIRSR" id="PIRSR606710-2"/>
    </source>
</evidence>
<dbReference type="PANTHER" id="PTHR42812:SF12">
    <property type="entry name" value="BETA-XYLOSIDASE-RELATED"/>
    <property type="match status" value="1"/>
</dbReference>
<dbReference type="InterPro" id="IPR041542">
    <property type="entry name" value="GH43_C2"/>
</dbReference>
<feature type="active site" description="Proton acceptor" evidence="4">
    <location>
        <position position="66"/>
    </location>
</feature>
<dbReference type="SUPFAM" id="SSF49899">
    <property type="entry name" value="Concanavalin A-like lectins/glucanases"/>
    <property type="match status" value="1"/>
</dbReference>
<name>A0A9D9EDU2_9BACT</name>
<evidence type="ECO:0000259" key="7">
    <source>
        <dbReference type="Pfam" id="PF17851"/>
    </source>
</evidence>
<sequence length="603" mass="66923">MKNFNFFAVCLCACGIVSVQPRSAAADAHVSDGQNVPCRGGAVPKVWNPDRGDHYVNPVLNADWSDPDVCRVGNDYYMTASSFNCMPGLPILHSTDLVNWEIVGAALTDYPVPGWKDRVQHGNGVWAPAIRYHDGRFYIYCGDPDRGIFMVSAEDPRGRWSEPVWVVKAKGYIDPCPLWDEDGNAWLSHGCAGSRARFKSVLFMAPMSEDGTRLLADSRIVYDGHQTQPTIEGTKLYFRNGWYYIFSPAGGVPTGWQVVLRSRSPYGPYEERVVMAQGKSPVNGPHQGAWVDTPGGEDWFLHFQDKGAYGRVVHLQPMKWADDWPVIGTDDDGDGVGEPVMRYRKPDLPSSGVFQPADSDEFNEYGIGLQWQWQGTPSPYWSYTDAARGMLRLYSVPVSDGYRNLSDSPNLLLQKFPADDFTVTAKMTFVPNPQLEGRGESAGLVVMGLDYSALVLKDTGDGVLLYNAVCRDALDGKPESVGQAEEGPHAGEASVLLESRALPVPYSDRYMSTTVPPVPPLAYRATDVWLRVKVESVPHEGDVDDAVCTFYYSTDGKRFHRLGNRFVARPGKWIGAKVGLFCNRPVTKNDAGWLDVDWFRMTK</sequence>
<proteinExistence type="inferred from homology"/>
<keyword evidence="3" id="KW-0326">Glycosidase</keyword>
<evidence type="ECO:0000256" key="2">
    <source>
        <dbReference type="ARBA" id="ARBA00022801"/>
    </source>
</evidence>
<dbReference type="GO" id="GO:0004553">
    <property type="term" value="F:hydrolase activity, hydrolyzing O-glycosyl compounds"/>
    <property type="evidence" value="ECO:0007669"/>
    <property type="project" value="InterPro"/>
</dbReference>